<comment type="caution">
    <text evidence="1">The sequence shown here is derived from an EMBL/GenBank/DDBJ whole genome shotgun (WGS) entry which is preliminary data.</text>
</comment>
<organism evidence="1 2">
    <name type="scientific">Solimonas terrae</name>
    <dbReference type="NCBI Taxonomy" id="1396819"/>
    <lineage>
        <taxon>Bacteria</taxon>
        <taxon>Pseudomonadati</taxon>
        <taxon>Pseudomonadota</taxon>
        <taxon>Gammaproteobacteria</taxon>
        <taxon>Nevskiales</taxon>
        <taxon>Nevskiaceae</taxon>
        <taxon>Solimonas</taxon>
    </lineage>
</organism>
<keyword evidence="2" id="KW-1185">Reference proteome</keyword>
<protein>
    <submittedName>
        <fullName evidence="1">(2Fe-2S) ferredoxin domain-containing protein</fullName>
    </submittedName>
</protein>
<gene>
    <name evidence="1" type="ORF">G7Y85_08100</name>
</gene>
<dbReference type="Gene3D" id="3.40.30.10">
    <property type="entry name" value="Glutaredoxin"/>
    <property type="match status" value="1"/>
</dbReference>
<evidence type="ECO:0000313" key="2">
    <source>
        <dbReference type="Proteomes" id="UP000472676"/>
    </source>
</evidence>
<accession>A0A6M2BRK2</accession>
<sequence>MDGARSDNKPSARRLPTRARASWDDAVFVCSKCMKRQKDEWRGPPLRKQLKQALKARGLGKRLRVVPCGCLDLCPKHGVTMARGSELRDAGKLRVLRNGDDPRTAIDWLSDLG</sequence>
<evidence type="ECO:0000313" key="1">
    <source>
        <dbReference type="EMBL" id="NGY04723.1"/>
    </source>
</evidence>
<dbReference type="Proteomes" id="UP000472676">
    <property type="component" value="Unassembled WGS sequence"/>
</dbReference>
<dbReference type="EMBL" id="JAAMOW010000003">
    <property type="protein sequence ID" value="NGY04723.1"/>
    <property type="molecule type" value="Genomic_DNA"/>
</dbReference>
<dbReference type="AlphaFoldDB" id="A0A6M2BRK2"/>
<name>A0A6M2BRK2_9GAMM</name>
<reference evidence="1 2" key="1">
    <citation type="journal article" date="2014" name="Int. J. Syst. Evol. Microbiol.">
        <title>Solimonas terrae sp. nov., isolated from soil.</title>
        <authorList>
            <person name="Kim S.J."/>
            <person name="Moon J.Y."/>
            <person name="Weon H.Y."/>
            <person name="Ahn J.H."/>
            <person name="Chen W.M."/>
            <person name="Kwon S.W."/>
        </authorList>
    </citation>
    <scope>NUCLEOTIDE SEQUENCE [LARGE SCALE GENOMIC DNA]</scope>
    <source>
        <strain evidence="1 2">KIS83-12</strain>
    </source>
</reference>
<proteinExistence type="predicted"/>